<dbReference type="Gene3D" id="2.170.130.20">
    <property type="entry name" value="LCCL-like domain"/>
    <property type="match status" value="1"/>
</dbReference>
<evidence type="ECO:0000256" key="1">
    <source>
        <dbReference type="SAM" id="SignalP"/>
    </source>
</evidence>
<sequence length="543" mass="57615">MTCRRRNMARITLFVPLIFPAAAIAQPGLSRPVYVAVSVPPVPARLCSETEKNEVVRRFAQESAKAFGNRVEADEYAMRLSQEYVRLTQAGRGIQPELQEARNAAAVEVRERARLADEALARLEAVAALKVADCGSGGDAAVAAASPPVDPALVAAAGQVPTAASSPAERRRAAEALLARIAPLQVESADARRISQGLKLLLDRDQILQDAGLEAAIAAIEQAAAGPGRKRAWQALGAEVLDRARHFAAMMAAGDYDAEDAARLLNMTKYAAQLLDDIRKPGGALTGDNAGKVTQFLAAAYGAAAVYHGTEQGDARVIMDGVRDLFSMSPILASTVWTAVDVPGEVAGAMVNVSKKGMDQASEAMDEITAAMAGDPNAVGRAIAISRQLEQTLSGASYGKAMREAITSRIIDRIPGLRAVVAWWAADGHTPVAAARPVSMKVVSGFPWHWSASHPTVNDRDIFACGPSRYRSTVGVDGTDIYADSSPLCVAAVHAGAIDWRGGRFRVRFMASDGSPLVASLRHGIQSGSYSGWRRRFMVEPVR</sequence>
<dbReference type="InterPro" id="IPR004043">
    <property type="entry name" value="LCCL"/>
</dbReference>
<feature type="domain" description="LCCL" evidence="2">
    <location>
        <begin position="476"/>
        <end position="507"/>
    </location>
</feature>
<feature type="signal peptide" evidence="1">
    <location>
        <begin position="1"/>
        <end position="25"/>
    </location>
</feature>
<evidence type="ECO:0000313" key="4">
    <source>
        <dbReference type="Proteomes" id="UP001259572"/>
    </source>
</evidence>
<organism evidence="3 4">
    <name type="scientific">Sphingosinicella rhizophila</name>
    <dbReference type="NCBI Taxonomy" id="3050082"/>
    <lineage>
        <taxon>Bacteria</taxon>
        <taxon>Pseudomonadati</taxon>
        <taxon>Pseudomonadota</taxon>
        <taxon>Alphaproteobacteria</taxon>
        <taxon>Sphingomonadales</taxon>
        <taxon>Sphingosinicellaceae</taxon>
        <taxon>Sphingosinicella</taxon>
    </lineage>
</organism>
<dbReference type="PROSITE" id="PS50820">
    <property type="entry name" value="LCCL"/>
    <property type="match status" value="1"/>
</dbReference>
<accession>A0ABU3QAY2</accession>
<name>A0ABU3QAY2_9SPHN</name>
<dbReference type="EMBL" id="JAVUPU010000010">
    <property type="protein sequence ID" value="MDT9600570.1"/>
    <property type="molecule type" value="Genomic_DNA"/>
</dbReference>
<gene>
    <name evidence="3" type="ORF">RQX22_16540</name>
</gene>
<protein>
    <submittedName>
        <fullName evidence="3">LCCL domain-containing protein</fullName>
    </submittedName>
</protein>
<proteinExistence type="predicted"/>
<dbReference type="Proteomes" id="UP001259572">
    <property type="component" value="Unassembled WGS sequence"/>
</dbReference>
<reference evidence="3 4" key="1">
    <citation type="submission" date="2023-05" db="EMBL/GenBank/DDBJ databases">
        <authorList>
            <person name="Guo Y."/>
        </authorList>
    </citation>
    <scope>NUCLEOTIDE SEQUENCE [LARGE SCALE GENOMIC DNA]</scope>
    <source>
        <strain evidence="3 4">GR2756</strain>
    </source>
</reference>
<dbReference type="InterPro" id="IPR036609">
    <property type="entry name" value="LCCL_sf"/>
</dbReference>
<evidence type="ECO:0000313" key="3">
    <source>
        <dbReference type="EMBL" id="MDT9600570.1"/>
    </source>
</evidence>
<dbReference type="SUPFAM" id="SSF69848">
    <property type="entry name" value="LCCL domain"/>
    <property type="match status" value="1"/>
</dbReference>
<dbReference type="RefSeq" id="WP_315727892.1">
    <property type="nucleotide sequence ID" value="NZ_JAVUPU010000010.1"/>
</dbReference>
<evidence type="ECO:0000259" key="2">
    <source>
        <dbReference type="PROSITE" id="PS50820"/>
    </source>
</evidence>
<dbReference type="Pfam" id="PF03815">
    <property type="entry name" value="LCCL"/>
    <property type="match status" value="1"/>
</dbReference>
<keyword evidence="4" id="KW-1185">Reference proteome</keyword>
<comment type="caution">
    <text evidence="3">The sequence shown here is derived from an EMBL/GenBank/DDBJ whole genome shotgun (WGS) entry which is preliminary data.</text>
</comment>
<feature type="chain" id="PRO_5046157933" evidence="1">
    <location>
        <begin position="26"/>
        <end position="543"/>
    </location>
</feature>
<dbReference type="SMART" id="SM00603">
    <property type="entry name" value="LCCL"/>
    <property type="match status" value="1"/>
</dbReference>
<keyword evidence="1" id="KW-0732">Signal</keyword>